<proteinExistence type="predicted"/>
<dbReference type="Gene3D" id="3.40.50.620">
    <property type="entry name" value="HUPs"/>
    <property type="match status" value="1"/>
</dbReference>
<evidence type="ECO:0000259" key="1">
    <source>
        <dbReference type="Pfam" id="PF00582"/>
    </source>
</evidence>
<keyword evidence="3" id="KW-1185">Reference proteome</keyword>
<organism evidence="2 3">
    <name type="scientific">Taxus chinensis</name>
    <name type="common">Chinese yew</name>
    <name type="synonym">Taxus wallichiana var. chinensis</name>
    <dbReference type="NCBI Taxonomy" id="29808"/>
    <lineage>
        <taxon>Eukaryota</taxon>
        <taxon>Viridiplantae</taxon>
        <taxon>Streptophyta</taxon>
        <taxon>Embryophyta</taxon>
        <taxon>Tracheophyta</taxon>
        <taxon>Spermatophyta</taxon>
        <taxon>Pinopsida</taxon>
        <taxon>Pinidae</taxon>
        <taxon>Conifers II</taxon>
        <taxon>Cupressales</taxon>
        <taxon>Taxaceae</taxon>
        <taxon>Taxus</taxon>
    </lineage>
</organism>
<dbReference type="InterPro" id="IPR006016">
    <property type="entry name" value="UspA"/>
</dbReference>
<evidence type="ECO:0000313" key="2">
    <source>
        <dbReference type="EMBL" id="KAH9308002.1"/>
    </source>
</evidence>
<protein>
    <recommendedName>
        <fullName evidence="1">UspA domain-containing protein</fullName>
    </recommendedName>
</protein>
<dbReference type="PANTHER" id="PTHR47000:SF1">
    <property type="entry name" value="ADENINE NUCLEOTIDE ALPHA HYDROLASES-LIKE SUPERFAMILY PROTEIN"/>
    <property type="match status" value="1"/>
</dbReference>
<dbReference type="EMBL" id="JAHRHJ020000007">
    <property type="protein sequence ID" value="KAH9308002.1"/>
    <property type="molecule type" value="Genomic_DNA"/>
</dbReference>
<evidence type="ECO:0000313" key="3">
    <source>
        <dbReference type="Proteomes" id="UP000824469"/>
    </source>
</evidence>
<dbReference type="OMA" id="MCESARP"/>
<dbReference type="SUPFAM" id="SSF52402">
    <property type="entry name" value="Adenine nucleotide alpha hydrolases-like"/>
    <property type="match status" value="1"/>
</dbReference>
<dbReference type="CDD" id="cd23659">
    <property type="entry name" value="USP_At3g01520-like"/>
    <property type="match status" value="1"/>
</dbReference>
<gene>
    <name evidence="2" type="ORF">KI387_035913</name>
</gene>
<dbReference type="Proteomes" id="UP000824469">
    <property type="component" value="Unassembled WGS sequence"/>
</dbReference>
<accession>A0AA38L183</accession>
<sequence length="244" mass="26942">MDRRSLSRGFSLKNFAISTLTRGKSIGEETFGSSSNGLTIEDQHPYLHEYYSSTADVIARNVMVVVDTTKEAKGALLWALSHALVKDDKLILLHIVKPCFVGSSRKGNESPFHSTQVKRQKNPKDTAFLNSLKALCKQLRPEVEVELMTVRGRDKASTILHRTKKHSVSLLVLGQSKSTFLRRLRVLLSGGRCRGGSDGGGIETVVDYCIQNSECMSVAVTRKSPKGGGYLITTKSQKNFWLLA</sequence>
<dbReference type="PANTHER" id="PTHR47000">
    <property type="entry name" value="ADENINE NUCLEOTIDE ALPHA HYDROLASES-LIKE SUPERFAMILY PROTEIN"/>
    <property type="match status" value="1"/>
</dbReference>
<reference evidence="2 3" key="1">
    <citation type="journal article" date="2021" name="Nat. Plants">
        <title>The Taxus genome provides insights into paclitaxel biosynthesis.</title>
        <authorList>
            <person name="Xiong X."/>
            <person name="Gou J."/>
            <person name="Liao Q."/>
            <person name="Li Y."/>
            <person name="Zhou Q."/>
            <person name="Bi G."/>
            <person name="Li C."/>
            <person name="Du R."/>
            <person name="Wang X."/>
            <person name="Sun T."/>
            <person name="Guo L."/>
            <person name="Liang H."/>
            <person name="Lu P."/>
            <person name="Wu Y."/>
            <person name="Zhang Z."/>
            <person name="Ro D.K."/>
            <person name="Shang Y."/>
            <person name="Huang S."/>
            <person name="Yan J."/>
        </authorList>
    </citation>
    <scope>NUCLEOTIDE SEQUENCE [LARGE SCALE GENOMIC DNA]</scope>
    <source>
        <strain evidence="2">Ta-2019</strain>
    </source>
</reference>
<name>A0AA38L183_TAXCH</name>
<comment type="caution">
    <text evidence="2">The sequence shown here is derived from an EMBL/GenBank/DDBJ whole genome shotgun (WGS) entry which is preliminary data.</text>
</comment>
<feature type="domain" description="UspA" evidence="1">
    <location>
        <begin position="60"/>
        <end position="215"/>
    </location>
</feature>
<dbReference type="InterPro" id="IPR014729">
    <property type="entry name" value="Rossmann-like_a/b/a_fold"/>
</dbReference>
<dbReference type="AlphaFoldDB" id="A0AA38L183"/>
<dbReference type="Pfam" id="PF00582">
    <property type="entry name" value="Usp"/>
    <property type="match status" value="1"/>
</dbReference>